<dbReference type="InterPro" id="IPR036291">
    <property type="entry name" value="NAD(P)-bd_dom_sf"/>
</dbReference>
<dbReference type="Proteomes" id="UP000032254">
    <property type="component" value="Unassembled WGS sequence"/>
</dbReference>
<dbReference type="PANTHER" id="PTHR43639:SF1">
    <property type="entry name" value="SHORT-CHAIN DEHYDROGENASE_REDUCTASE FAMILY PROTEIN"/>
    <property type="match status" value="1"/>
</dbReference>
<name>A0A0D0V554_9ACTN</name>
<dbReference type="OrthoDB" id="9809287at2"/>
<dbReference type="NCBIfam" id="NF005559">
    <property type="entry name" value="PRK07231.1"/>
    <property type="match status" value="1"/>
</dbReference>
<dbReference type="Pfam" id="PF13561">
    <property type="entry name" value="adh_short_C2"/>
    <property type="match status" value="1"/>
</dbReference>
<comment type="similarity">
    <text evidence="1">Belongs to the short-chain dehydrogenases/reductases (SDR) family.</text>
</comment>
<comment type="caution">
    <text evidence="3">The sequence shown here is derived from an EMBL/GenBank/DDBJ whole genome shotgun (WGS) entry which is preliminary data.</text>
</comment>
<dbReference type="FunFam" id="3.40.50.720:FF:000084">
    <property type="entry name" value="Short-chain dehydrogenase reductase"/>
    <property type="match status" value="1"/>
</dbReference>
<evidence type="ECO:0000313" key="3">
    <source>
        <dbReference type="EMBL" id="KIR66027.1"/>
    </source>
</evidence>
<evidence type="ECO:0000256" key="2">
    <source>
        <dbReference type="ARBA" id="ARBA00023002"/>
    </source>
</evidence>
<organism evidence="3 4">
    <name type="scientific">Micromonospora haikouensis</name>
    <dbReference type="NCBI Taxonomy" id="686309"/>
    <lineage>
        <taxon>Bacteria</taxon>
        <taxon>Bacillati</taxon>
        <taxon>Actinomycetota</taxon>
        <taxon>Actinomycetes</taxon>
        <taxon>Micromonosporales</taxon>
        <taxon>Micromonosporaceae</taxon>
        <taxon>Micromonospora</taxon>
    </lineage>
</organism>
<dbReference type="RefSeq" id="WP_043962865.1">
    <property type="nucleotide sequence ID" value="NZ_JBEZEN010000041.1"/>
</dbReference>
<dbReference type="GO" id="GO:0016491">
    <property type="term" value="F:oxidoreductase activity"/>
    <property type="evidence" value="ECO:0007669"/>
    <property type="project" value="UniProtKB-KW"/>
</dbReference>
<dbReference type="PATRIC" id="fig|47853.6.peg.2604"/>
<dbReference type="GeneID" id="301304905"/>
<proteinExistence type="inferred from homology"/>
<dbReference type="SUPFAM" id="SSF51735">
    <property type="entry name" value="NAD(P)-binding Rossmann-fold domains"/>
    <property type="match status" value="1"/>
</dbReference>
<dbReference type="PRINTS" id="PR00080">
    <property type="entry name" value="SDRFAMILY"/>
</dbReference>
<evidence type="ECO:0000256" key="1">
    <source>
        <dbReference type="ARBA" id="ARBA00006484"/>
    </source>
</evidence>
<protein>
    <submittedName>
        <fullName evidence="3">Short-chain dehydrogenase</fullName>
    </submittedName>
</protein>
<dbReference type="PANTHER" id="PTHR43639">
    <property type="entry name" value="OXIDOREDUCTASE, SHORT-CHAIN DEHYDROGENASE/REDUCTASE FAMILY (AFU_ORTHOLOGUE AFUA_5G02870)"/>
    <property type="match status" value="1"/>
</dbReference>
<gene>
    <name evidence="3" type="ORF">TK50_12305</name>
</gene>
<dbReference type="Gene3D" id="3.40.50.720">
    <property type="entry name" value="NAD(P)-binding Rossmann-like Domain"/>
    <property type="match status" value="1"/>
</dbReference>
<dbReference type="AlphaFoldDB" id="A0A0D0V554"/>
<sequence>MTGRLDGRTALITGSDSGIGQASAIEFAREGADVVVHYLHDRQGAEHTRDRVERAGRRAVVMRCDITDEQDVEAMFDAAIAEFGSLDVLINDAGVDASGVPVADLDTETWDRAIRTNVYGAFFCSRRFVQHRRDQGGHGKIINITSIHQEVARAGGSDYDTSKGALLEFAKSLALEVAPMHLNVNNIGPGMVLTPFNQKAIDDPAYLEEQVQSIPWKRAAEPEEIGRLAVFLASDDADYVTGSTYFMDGGLMQNQGQGA</sequence>
<dbReference type="InterPro" id="IPR002347">
    <property type="entry name" value="SDR_fam"/>
</dbReference>
<accession>A0A0D0V554</accession>
<dbReference type="PRINTS" id="PR00081">
    <property type="entry name" value="GDHRDH"/>
</dbReference>
<keyword evidence="2" id="KW-0560">Oxidoreductase</keyword>
<dbReference type="EMBL" id="JXSX01000001">
    <property type="protein sequence ID" value="KIR66027.1"/>
    <property type="molecule type" value="Genomic_DNA"/>
</dbReference>
<evidence type="ECO:0000313" key="4">
    <source>
        <dbReference type="Proteomes" id="UP000032254"/>
    </source>
</evidence>
<keyword evidence="4" id="KW-1185">Reference proteome</keyword>
<reference evidence="3 4" key="1">
    <citation type="submission" date="2015-01" db="EMBL/GenBank/DDBJ databases">
        <title>Sequencing and annotation of Micromonospora carbonacea strain JXNU-1 genome.</title>
        <authorList>
            <person name="Long Z."/>
            <person name="Huang Y."/>
            <person name="Jiang Y."/>
        </authorList>
    </citation>
    <scope>NUCLEOTIDE SEQUENCE [LARGE SCALE GENOMIC DNA]</scope>
    <source>
        <strain evidence="3 4">JXNU-1</strain>
    </source>
</reference>